<dbReference type="PANTHER" id="PTHR30204:SF0">
    <property type="entry name" value="REDOX-SENSITIVE TRANSCRIPTIONAL ACTIVATOR SOXR"/>
    <property type="match status" value="1"/>
</dbReference>
<evidence type="ECO:0000313" key="2">
    <source>
        <dbReference type="EMBL" id="QPS35313.1"/>
    </source>
</evidence>
<dbReference type="InterPro" id="IPR000551">
    <property type="entry name" value="MerR-type_HTH_dom"/>
</dbReference>
<keyword evidence="1 2" id="KW-0238">DNA-binding</keyword>
<dbReference type="PROSITE" id="PS50937">
    <property type="entry name" value="HTH_MERR_2"/>
    <property type="match status" value="1"/>
</dbReference>
<dbReference type="InterPro" id="IPR009061">
    <property type="entry name" value="DNA-bd_dom_put_sf"/>
</dbReference>
<dbReference type="InterPro" id="IPR047057">
    <property type="entry name" value="MerR_fam"/>
</dbReference>
<sequence>MDWHESGLSVGQLAQRMEIAPSAVRWYDDHGLLPSERTTENHRRFFADACCRIAMIRASQKVGLSVAEIREALKALPPGQVPTRQDWERLAERLRSVLDQRIDELFGLLTELAPEDADPV</sequence>
<dbReference type="Pfam" id="PF13411">
    <property type="entry name" value="MerR_1"/>
    <property type="match status" value="1"/>
</dbReference>
<dbReference type="PRINTS" id="PR00040">
    <property type="entry name" value="HTHMERR"/>
</dbReference>
<reference evidence="2 3" key="1">
    <citation type="submission" date="2020-12" db="EMBL/GenBank/DDBJ databases">
        <title>FDA dAtabase for Regulatory Grade micrObial Sequences (FDA-ARGOS): Supporting development and validation of Infectious Disease Dx tests.</title>
        <authorList>
            <person name="Sproer C."/>
            <person name="Gronow S."/>
            <person name="Severitt S."/>
            <person name="Schroder I."/>
            <person name="Tallon L."/>
            <person name="Sadzewicz L."/>
            <person name="Zhao X."/>
            <person name="Boylan J."/>
            <person name="Ott S."/>
            <person name="Bowen H."/>
            <person name="Vavikolanu K."/>
            <person name="Mehta A."/>
            <person name="Aluvathingal J."/>
            <person name="Nadendla S."/>
            <person name="Lowell S."/>
            <person name="Myers T."/>
            <person name="Yan Y."/>
            <person name="Sichtig H."/>
        </authorList>
    </citation>
    <scope>NUCLEOTIDE SEQUENCE [LARGE SCALE GENOMIC DNA]</scope>
    <source>
        <strain evidence="2 3">FDAARGOS_902</strain>
    </source>
</reference>
<organism evidence="2 3">
    <name type="scientific">Brevibacterium casei</name>
    <dbReference type="NCBI Taxonomy" id="33889"/>
    <lineage>
        <taxon>Bacteria</taxon>
        <taxon>Bacillati</taxon>
        <taxon>Actinomycetota</taxon>
        <taxon>Actinomycetes</taxon>
        <taxon>Micrococcales</taxon>
        <taxon>Brevibacteriaceae</taxon>
        <taxon>Brevibacterium</taxon>
    </lineage>
</organism>
<dbReference type="GO" id="GO:0003700">
    <property type="term" value="F:DNA-binding transcription factor activity"/>
    <property type="evidence" value="ECO:0007669"/>
    <property type="project" value="InterPro"/>
</dbReference>
<evidence type="ECO:0000256" key="1">
    <source>
        <dbReference type="ARBA" id="ARBA00023125"/>
    </source>
</evidence>
<dbReference type="Proteomes" id="UP000594979">
    <property type="component" value="Chromosome"/>
</dbReference>
<dbReference type="Gene3D" id="1.10.1660.10">
    <property type="match status" value="1"/>
</dbReference>
<dbReference type="SMART" id="SM00422">
    <property type="entry name" value="HTH_MERR"/>
    <property type="match status" value="1"/>
</dbReference>
<protein>
    <submittedName>
        <fullName evidence="2">MerR family DNA-binding protein</fullName>
    </submittedName>
</protein>
<evidence type="ECO:0000313" key="3">
    <source>
        <dbReference type="Proteomes" id="UP000594979"/>
    </source>
</evidence>
<accession>A0A7T9TKI8</accession>
<gene>
    <name evidence="2" type="ORF">I6G59_08490</name>
</gene>
<dbReference type="EMBL" id="CP065682">
    <property type="protein sequence ID" value="QPS35313.1"/>
    <property type="molecule type" value="Genomic_DNA"/>
</dbReference>
<dbReference type="GO" id="GO:0003677">
    <property type="term" value="F:DNA binding"/>
    <property type="evidence" value="ECO:0007669"/>
    <property type="project" value="UniProtKB-KW"/>
</dbReference>
<dbReference type="KEGG" id="bcau:I6G59_08490"/>
<proteinExistence type="predicted"/>
<dbReference type="RefSeq" id="WP_162909039.1">
    <property type="nucleotide sequence ID" value="NZ_CP065682.1"/>
</dbReference>
<dbReference type="PANTHER" id="PTHR30204">
    <property type="entry name" value="REDOX-CYCLING DRUG-SENSING TRANSCRIPTIONAL ACTIVATOR SOXR"/>
    <property type="match status" value="1"/>
</dbReference>
<dbReference type="SUPFAM" id="SSF46955">
    <property type="entry name" value="Putative DNA-binding domain"/>
    <property type="match status" value="1"/>
</dbReference>
<name>A0A7T9TKI8_9MICO</name>
<dbReference type="AlphaFoldDB" id="A0A7T9TKI8"/>